<feature type="transmembrane region" description="Helical" evidence="1">
    <location>
        <begin position="268"/>
        <end position="289"/>
    </location>
</feature>
<gene>
    <name evidence="2" type="ORF">KL86PLE_41190</name>
</gene>
<feature type="transmembrane region" description="Helical" evidence="1">
    <location>
        <begin position="237"/>
        <end position="256"/>
    </location>
</feature>
<keyword evidence="1" id="KW-1133">Transmembrane helix</keyword>
<evidence type="ECO:0000256" key="1">
    <source>
        <dbReference type="SAM" id="Phobius"/>
    </source>
</evidence>
<organism evidence="2">
    <name type="scientific">uncultured Pleomorphomonas sp</name>
    <dbReference type="NCBI Taxonomy" id="442121"/>
    <lineage>
        <taxon>Bacteria</taxon>
        <taxon>Pseudomonadati</taxon>
        <taxon>Pseudomonadota</taxon>
        <taxon>Alphaproteobacteria</taxon>
        <taxon>Hyphomicrobiales</taxon>
        <taxon>Pleomorphomonadaceae</taxon>
        <taxon>Pleomorphomonas</taxon>
        <taxon>environmental samples</taxon>
    </lineage>
</organism>
<evidence type="ECO:0000313" key="2">
    <source>
        <dbReference type="EMBL" id="SCM77385.1"/>
    </source>
</evidence>
<feature type="transmembrane region" description="Helical" evidence="1">
    <location>
        <begin position="448"/>
        <end position="465"/>
    </location>
</feature>
<dbReference type="RefSeq" id="WP_288197292.1">
    <property type="nucleotide sequence ID" value="NZ_LT608334.1"/>
</dbReference>
<feature type="transmembrane region" description="Helical" evidence="1">
    <location>
        <begin position="418"/>
        <end position="436"/>
    </location>
</feature>
<feature type="transmembrane region" description="Helical" evidence="1">
    <location>
        <begin position="115"/>
        <end position="137"/>
    </location>
</feature>
<proteinExistence type="predicted"/>
<sequence length="624" mass="65002">MNSKQGALGAPLALSRLGPRARLLFAAALGLLVIGIVAVHRLTDLGPDWSDPDSMMRLVEVRDLLAGQGWFDLTQYRLDPPDGVLMHWSRLVDLPIATIILAASPFTDRAGAELFAANLWPVLLVIPFAFALASAAGRFGGEIARLVTLLMIFLSPQVKGVFLPGDLDHHNVQAVLVAFVLMGLVRADGARRWPLVAGMAAAVSLAVGMETLLAVLLAILGLAIAWTIDADRWRRGFMLFTGALMAGTLLAAAATIPPSRWLVPACDTLSFAYLTPVLVGGGAVIVLAAVLRGHDDGLPGLLMRGGALIAVASLLVTIAAVLFPTCLAGPYGGVDPAIRPIWLDRVSEAQGLIATLEGRPDLVPPLYIAPFAALVLGALALRRMPAADRPAFTVVLSILGGSVLLGVLQLRALVGAQIVASAAVGAVAALAVRATAGQDDARSVARRWTWLVAVPMLWTFVVMAVDRLTARPDIDAAEAATMTDCRAFFGDVLGPRPPGLVVATSNFGAFLLKATPHGVLAAPYHRDAHGILAVDAVFTGADPEAAFRATGAGYLAACTGDAELNQMAERASEGLAARLIKGERPSWITEVASGPAGAIFSARPSGIDITGSLPVPPLRPSIGE</sequence>
<protein>
    <submittedName>
        <fullName evidence="2">Putative Polysaccharide biosynthesis protein GtrA</fullName>
    </submittedName>
</protein>
<feature type="transmembrane region" description="Helical" evidence="1">
    <location>
        <begin position="393"/>
        <end position="412"/>
    </location>
</feature>
<dbReference type="EMBL" id="FMJD01000008">
    <property type="protein sequence ID" value="SCM77385.1"/>
    <property type="molecule type" value="Genomic_DNA"/>
</dbReference>
<feature type="transmembrane region" description="Helical" evidence="1">
    <location>
        <begin position="301"/>
        <end position="323"/>
    </location>
</feature>
<feature type="transmembrane region" description="Helical" evidence="1">
    <location>
        <begin position="143"/>
        <end position="163"/>
    </location>
</feature>
<feature type="transmembrane region" description="Helical" evidence="1">
    <location>
        <begin position="21"/>
        <end position="42"/>
    </location>
</feature>
<dbReference type="AlphaFoldDB" id="A0A212LIK6"/>
<reference evidence="2" key="1">
    <citation type="submission" date="2016-08" db="EMBL/GenBank/DDBJ databases">
        <authorList>
            <person name="Seilhamer J.J."/>
        </authorList>
    </citation>
    <scope>NUCLEOTIDE SEQUENCE</scope>
    <source>
        <strain evidence="2">86</strain>
    </source>
</reference>
<accession>A0A212LIK6</accession>
<name>A0A212LIK6_9HYPH</name>
<feature type="transmembrane region" description="Helical" evidence="1">
    <location>
        <begin position="362"/>
        <end position="381"/>
    </location>
</feature>
<keyword evidence="1" id="KW-0472">Membrane</keyword>
<feature type="transmembrane region" description="Helical" evidence="1">
    <location>
        <begin position="199"/>
        <end position="225"/>
    </location>
</feature>
<keyword evidence="1" id="KW-0812">Transmembrane</keyword>